<dbReference type="InterPro" id="IPR050360">
    <property type="entry name" value="MFS_Sugar_Transporters"/>
</dbReference>
<dbReference type="InterPro" id="IPR003663">
    <property type="entry name" value="Sugar/inositol_transpt"/>
</dbReference>
<feature type="transmembrane region" description="Helical" evidence="8">
    <location>
        <begin position="338"/>
        <end position="362"/>
    </location>
</feature>
<dbReference type="Pfam" id="PF00083">
    <property type="entry name" value="Sugar_tr"/>
    <property type="match status" value="1"/>
</dbReference>
<feature type="transmembrane region" description="Helical" evidence="8">
    <location>
        <begin position="475"/>
        <end position="496"/>
    </location>
</feature>
<feature type="transmembrane region" description="Helical" evidence="8">
    <location>
        <begin position="21"/>
        <end position="41"/>
    </location>
</feature>
<dbReference type="NCBIfam" id="TIGR00879">
    <property type="entry name" value="SP"/>
    <property type="match status" value="1"/>
</dbReference>
<evidence type="ECO:0000256" key="1">
    <source>
        <dbReference type="ARBA" id="ARBA00004141"/>
    </source>
</evidence>
<keyword evidence="3 7" id="KW-0813">Transport</keyword>
<evidence type="ECO:0000313" key="10">
    <source>
        <dbReference type="EMBL" id="KAF2437140.1"/>
    </source>
</evidence>
<dbReference type="InterPro" id="IPR020846">
    <property type="entry name" value="MFS_dom"/>
</dbReference>
<accession>A0A9P4P2L4</accession>
<evidence type="ECO:0000256" key="8">
    <source>
        <dbReference type="SAM" id="Phobius"/>
    </source>
</evidence>
<comment type="similarity">
    <text evidence="2 7">Belongs to the major facilitator superfamily. Sugar transporter (TC 2.A.1.1) family.</text>
</comment>
<feature type="transmembrane region" description="Helical" evidence="8">
    <location>
        <begin position="304"/>
        <end position="326"/>
    </location>
</feature>
<feature type="transmembrane region" description="Helical" evidence="8">
    <location>
        <begin position="208"/>
        <end position="232"/>
    </location>
</feature>
<protein>
    <submittedName>
        <fullName evidence="10">General substrate transporter</fullName>
    </submittedName>
</protein>
<dbReference type="PRINTS" id="PR00171">
    <property type="entry name" value="SUGRTRNSPORT"/>
</dbReference>
<evidence type="ECO:0000256" key="7">
    <source>
        <dbReference type="RuleBase" id="RU003346"/>
    </source>
</evidence>
<feature type="transmembrane region" description="Helical" evidence="8">
    <location>
        <begin position="178"/>
        <end position="196"/>
    </location>
</feature>
<keyword evidence="11" id="KW-1185">Reference proteome</keyword>
<dbReference type="PROSITE" id="PS50850">
    <property type="entry name" value="MFS"/>
    <property type="match status" value="1"/>
</dbReference>
<comment type="subcellular location">
    <subcellularLocation>
        <location evidence="1">Membrane</location>
        <topology evidence="1">Multi-pass membrane protein</topology>
    </subcellularLocation>
</comment>
<dbReference type="Gene3D" id="1.20.1250.20">
    <property type="entry name" value="MFS general substrate transporter like domains"/>
    <property type="match status" value="2"/>
</dbReference>
<evidence type="ECO:0000256" key="6">
    <source>
        <dbReference type="ARBA" id="ARBA00023136"/>
    </source>
</evidence>
<dbReference type="InterPro" id="IPR005828">
    <property type="entry name" value="MFS_sugar_transport-like"/>
</dbReference>
<organism evidence="10 11">
    <name type="scientific">Tothia fuscella</name>
    <dbReference type="NCBI Taxonomy" id="1048955"/>
    <lineage>
        <taxon>Eukaryota</taxon>
        <taxon>Fungi</taxon>
        <taxon>Dikarya</taxon>
        <taxon>Ascomycota</taxon>
        <taxon>Pezizomycotina</taxon>
        <taxon>Dothideomycetes</taxon>
        <taxon>Pleosporomycetidae</taxon>
        <taxon>Venturiales</taxon>
        <taxon>Cylindrosympodiaceae</taxon>
        <taxon>Tothia</taxon>
    </lineage>
</organism>
<dbReference type="FunFam" id="1.20.1250.20:FF:000026">
    <property type="entry name" value="MFS quinate transporter QutD"/>
    <property type="match status" value="1"/>
</dbReference>
<name>A0A9P4P2L4_9PEZI</name>
<feature type="transmembrane region" description="Helical" evidence="8">
    <location>
        <begin position="374"/>
        <end position="393"/>
    </location>
</feature>
<dbReference type="OrthoDB" id="508119at2759"/>
<evidence type="ECO:0000256" key="3">
    <source>
        <dbReference type="ARBA" id="ARBA00022448"/>
    </source>
</evidence>
<dbReference type="AlphaFoldDB" id="A0A9P4P2L4"/>
<dbReference type="EMBL" id="MU007009">
    <property type="protein sequence ID" value="KAF2437140.1"/>
    <property type="molecule type" value="Genomic_DNA"/>
</dbReference>
<feature type="domain" description="Major facilitator superfamily (MFS) profile" evidence="9">
    <location>
        <begin position="28"/>
        <end position="500"/>
    </location>
</feature>
<dbReference type="PROSITE" id="PS00216">
    <property type="entry name" value="SUGAR_TRANSPORT_1"/>
    <property type="match status" value="1"/>
</dbReference>
<dbReference type="PANTHER" id="PTHR48022:SF21">
    <property type="entry name" value="QUINATE TRANSPORTER, PUTATIVE (AFU_ORTHOLOGUE AFUA_6G06960)-RELATED"/>
    <property type="match status" value="1"/>
</dbReference>
<keyword evidence="4 8" id="KW-0812">Transmembrane</keyword>
<comment type="caution">
    <text evidence="10">The sequence shown here is derived from an EMBL/GenBank/DDBJ whole genome shotgun (WGS) entry which is preliminary data.</text>
</comment>
<dbReference type="Proteomes" id="UP000800235">
    <property type="component" value="Unassembled WGS sequence"/>
</dbReference>
<feature type="transmembrane region" description="Helical" evidence="8">
    <location>
        <begin position="445"/>
        <end position="463"/>
    </location>
</feature>
<evidence type="ECO:0000256" key="2">
    <source>
        <dbReference type="ARBA" id="ARBA00010992"/>
    </source>
</evidence>
<evidence type="ECO:0000256" key="4">
    <source>
        <dbReference type="ARBA" id="ARBA00022692"/>
    </source>
</evidence>
<feature type="transmembrane region" description="Helical" evidence="8">
    <location>
        <begin position="104"/>
        <end position="129"/>
    </location>
</feature>
<dbReference type="GO" id="GO:0005351">
    <property type="term" value="F:carbohydrate:proton symporter activity"/>
    <property type="evidence" value="ECO:0007669"/>
    <property type="project" value="TreeGrafter"/>
</dbReference>
<dbReference type="InterPro" id="IPR005829">
    <property type="entry name" value="Sugar_transporter_CS"/>
</dbReference>
<evidence type="ECO:0000313" key="11">
    <source>
        <dbReference type="Proteomes" id="UP000800235"/>
    </source>
</evidence>
<evidence type="ECO:0000259" key="9">
    <source>
        <dbReference type="PROSITE" id="PS50850"/>
    </source>
</evidence>
<gene>
    <name evidence="10" type="ORF">EJ08DRAFT_14243</name>
</gene>
<dbReference type="InterPro" id="IPR036259">
    <property type="entry name" value="MFS_trans_sf"/>
</dbReference>
<sequence length="560" mass="61548">MRFLQWVVQNEAMKLDPPEIYGWRIFLIAITACLGGTIFGMDTGTMGGVLVIPAFKRAFRIENLNPIAAANLSANIVSALQAGCFIGAMMGWPTADRLGRKPALLIAPVLAALGVIIQAASAGHIEAIYAGRSVCLIPSNSCSDEIHRVVAGLGVGMASVSVPLMISEHAPRAIRGALTGLYQLSITSGIMLAFWVDYGSLLHISGEAVWIVPIAMQAVPAVLLFVGMSMCYETPRHLARKGDKPRARATLAMVRNLPEDHPYIVREFGVICDQIDRERILTGGDTFFNLQKELWTVPSNRRRAYISIILMICQQMTGTNAINYYGPTIFRNLGLNGLQIGLFATGIYGCVKVAACACFLLFAADSLGRRRSLLWTALLQCVLMLYIGLYIRFSAPMHGHAVPPAGYLALICVYLFAGVYQWGWGPVPWIYIAEIPTVRLRSTNVAIGACTQWLFNFVIARASPRMLATLGRNGYGTFLVFGCLSFLMFIFTWFFIPETKGMFLEDMDEIFGLVELSARMLHEAELENGPRSVGGKMLRDVSWASTMTTDMSEIRPVFQP</sequence>
<evidence type="ECO:0000256" key="5">
    <source>
        <dbReference type="ARBA" id="ARBA00022989"/>
    </source>
</evidence>
<keyword evidence="5 8" id="KW-1133">Transmembrane helix</keyword>
<proteinExistence type="inferred from homology"/>
<dbReference type="GO" id="GO:0016020">
    <property type="term" value="C:membrane"/>
    <property type="evidence" value="ECO:0007669"/>
    <property type="project" value="UniProtKB-SubCell"/>
</dbReference>
<feature type="transmembrane region" description="Helical" evidence="8">
    <location>
        <begin position="405"/>
        <end position="424"/>
    </location>
</feature>
<dbReference type="PANTHER" id="PTHR48022">
    <property type="entry name" value="PLASTIDIC GLUCOSE TRANSPORTER 4"/>
    <property type="match status" value="1"/>
</dbReference>
<keyword evidence="6 8" id="KW-0472">Membrane</keyword>
<reference evidence="10" key="1">
    <citation type="journal article" date="2020" name="Stud. Mycol.">
        <title>101 Dothideomycetes genomes: a test case for predicting lifestyles and emergence of pathogens.</title>
        <authorList>
            <person name="Haridas S."/>
            <person name="Albert R."/>
            <person name="Binder M."/>
            <person name="Bloem J."/>
            <person name="Labutti K."/>
            <person name="Salamov A."/>
            <person name="Andreopoulos B."/>
            <person name="Baker S."/>
            <person name="Barry K."/>
            <person name="Bills G."/>
            <person name="Bluhm B."/>
            <person name="Cannon C."/>
            <person name="Castanera R."/>
            <person name="Culley D."/>
            <person name="Daum C."/>
            <person name="Ezra D."/>
            <person name="Gonzalez J."/>
            <person name="Henrissat B."/>
            <person name="Kuo A."/>
            <person name="Liang C."/>
            <person name="Lipzen A."/>
            <person name="Lutzoni F."/>
            <person name="Magnuson J."/>
            <person name="Mondo S."/>
            <person name="Nolan M."/>
            <person name="Ohm R."/>
            <person name="Pangilinan J."/>
            <person name="Park H.-J."/>
            <person name="Ramirez L."/>
            <person name="Alfaro M."/>
            <person name="Sun H."/>
            <person name="Tritt A."/>
            <person name="Yoshinaga Y."/>
            <person name="Zwiers L.-H."/>
            <person name="Turgeon B."/>
            <person name="Goodwin S."/>
            <person name="Spatafora J."/>
            <person name="Crous P."/>
            <person name="Grigoriev I."/>
        </authorList>
    </citation>
    <scope>NUCLEOTIDE SEQUENCE</scope>
    <source>
        <strain evidence="10">CBS 130266</strain>
    </source>
</reference>
<dbReference type="SUPFAM" id="SSF103473">
    <property type="entry name" value="MFS general substrate transporter"/>
    <property type="match status" value="1"/>
</dbReference>
<feature type="transmembrane region" description="Helical" evidence="8">
    <location>
        <begin position="72"/>
        <end position="92"/>
    </location>
</feature>